<evidence type="ECO:0008006" key="3">
    <source>
        <dbReference type="Google" id="ProtNLM"/>
    </source>
</evidence>
<accession>A0ABT7ZW07</accession>
<dbReference type="Proteomes" id="UP001231197">
    <property type="component" value="Unassembled WGS sequence"/>
</dbReference>
<dbReference type="EMBL" id="JASDDK010000003">
    <property type="protein sequence ID" value="MDN3493202.1"/>
    <property type="molecule type" value="Genomic_DNA"/>
</dbReference>
<organism evidence="1 2">
    <name type="scientific">Winogradskyella bathintestinalis</name>
    <dbReference type="NCBI Taxonomy" id="3035208"/>
    <lineage>
        <taxon>Bacteria</taxon>
        <taxon>Pseudomonadati</taxon>
        <taxon>Bacteroidota</taxon>
        <taxon>Flavobacteriia</taxon>
        <taxon>Flavobacteriales</taxon>
        <taxon>Flavobacteriaceae</taxon>
        <taxon>Winogradskyella</taxon>
    </lineage>
</organism>
<dbReference type="RefSeq" id="WP_290206853.1">
    <property type="nucleotide sequence ID" value="NZ_JASDDK010000003.1"/>
</dbReference>
<comment type="caution">
    <text evidence="1">The sequence shown here is derived from an EMBL/GenBank/DDBJ whole genome shotgun (WGS) entry which is preliminary data.</text>
</comment>
<protein>
    <recommendedName>
        <fullName evidence="3">STAS/SEC14 domain-containing protein</fullName>
    </recommendedName>
</protein>
<sequence>MINFLDSLNDEYQTHNTNLGDIYIFENFVVTNFDEGVDVDFKTFYEVALLIKNYFKEKPFGYIANRSHSYSINLNDANLFNKEFPNLKVYALVIYNSLTERVFEIENHFFTYNRKAFKDLDYAINWVKENLS</sequence>
<evidence type="ECO:0000313" key="2">
    <source>
        <dbReference type="Proteomes" id="UP001231197"/>
    </source>
</evidence>
<keyword evidence="2" id="KW-1185">Reference proteome</keyword>
<reference evidence="1 2" key="1">
    <citation type="journal article" date="2023" name="Int. J. Syst. Evol. Microbiol.">
        <title>Winogradskyella bathintestinalis sp. nov., isolated from the intestine of the deep-sea loosejaw dragonfish, Malacosteus niger.</title>
        <authorList>
            <person name="Uniacke-Lowe S."/>
            <person name="Johnson C.N."/>
            <person name="Stanton C."/>
            <person name="Hill C."/>
            <person name="Ross P."/>
        </authorList>
    </citation>
    <scope>NUCLEOTIDE SEQUENCE [LARGE SCALE GENOMIC DNA]</scope>
    <source>
        <strain evidence="1 2">APC 3343</strain>
    </source>
</reference>
<evidence type="ECO:0000313" key="1">
    <source>
        <dbReference type="EMBL" id="MDN3493202.1"/>
    </source>
</evidence>
<name>A0ABT7ZW07_9FLAO</name>
<proteinExistence type="predicted"/>
<gene>
    <name evidence="1" type="ORF">QMA06_10730</name>
</gene>